<sequence length="252" mass="29382">MEGDFQREASSSWAKSTARSFDLKTKYLASDLLKWIRKKPSICSQLEVIEKSINQIQASQPAQQDHGLEKHLIQQHHNILEKQAEFHKQRFKKLWTLEGDRNTHFFQQAILKRARRNRIVYLTDDQGQPLTTHDQITACFNNYFKALFTSQLQQQQNSGTSVANIHETSTTDSFLDSIPDKEEIWQILRHMKSDAAPGPDGFNVAFYRAAWPWIGDDATTLVHNFYRTDVELPEEPQYQYPEQPSSDHFEQQ</sequence>
<dbReference type="EMBL" id="CM029038">
    <property type="protein sequence ID" value="KAG2650569.1"/>
    <property type="molecule type" value="Genomic_DNA"/>
</dbReference>
<name>A0A8T0X4S7_PANVG</name>
<feature type="domain" description="BTB" evidence="2">
    <location>
        <begin position="117"/>
        <end position="200"/>
    </location>
</feature>
<dbReference type="InterPro" id="IPR000210">
    <property type="entry name" value="BTB/POZ_dom"/>
</dbReference>
<gene>
    <name evidence="3" type="ORF">PVAP13_1NG176019</name>
</gene>
<accession>A0A8T0X4S7</accession>
<evidence type="ECO:0000313" key="3">
    <source>
        <dbReference type="EMBL" id="KAG2650569.1"/>
    </source>
</evidence>
<keyword evidence="4" id="KW-1185">Reference proteome</keyword>
<reference evidence="3" key="1">
    <citation type="submission" date="2020-05" db="EMBL/GenBank/DDBJ databases">
        <title>WGS assembly of Panicum virgatum.</title>
        <authorList>
            <person name="Lovell J.T."/>
            <person name="Jenkins J."/>
            <person name="Shu S."/>
            <person name="Juenger T.E."/>
            <person name="Schmutz J."/>
        </authorList>
    </citation>
    <scope>NUCLEOTIDE SEQUENCE</scope>
    <source>
        <strain evidence="3">AP13</strain>
    </source>
</reference>
<dbReference type="AlphaFoldDB" id="A0A8T0X4S7"/>
<organism evidence="3 4">
    <name type="scientific">Panicum virgatum</name>
    <name type="common">Blackwell switchgrass</name>
    <dbReference type="NCBI Taxonomy" id="38727"/>
    <lineage>
        <taxon>Eukaryota</taxon>
        <taxon>Viridiplantae</taxon>
        <taxon>Streptophyta</taxon>
        <taxon>Embryophyta</taxon>
        <taxon>Tracheophyta</taxon>
        <taxon>Spermatophyta</taxon>
        <taxon>Magnoliopsida</taxon>
        <taxon>Liliopsida</taxon>
        <taxon>Poales</taxon>
        <taxon>Poaceae</taxon>
        <taxon>PACMAD clade</taxon>
        <taxon>Panicoideae</taxon>
        <taxon>Panicodae</taxon>
        <taxon>Paniceae</taxon>
        <taxon>Panicinae</taxon>
        <taxon>Panicum</taxon>
        <taxon>Panicum sect. Hiantes</taxon>
    </lineage>
</organism>
<evidence type="ECO:0000313" key="4">
    <source>
        <dbReference type="Proteomes" id="UP000823388"/>
    </source>
</evidence>
<comment type="caution">
    <text evidence="3">The sequence shown here is derived from an EMBL/GenBank/DDBJ whole genome shotgun (WGS) entry which is preliminary data.</text>
</comment>
<comment type="pathway">
    <text evidence="1">Protein modification; protein ubiquitination.</text>
</comment>
<protein>
    <recommendedName>
        <fullName evidence="2">BTB domain-containing protein</fullName>
    </recommendedName>
</protein>
<dbReference type="PROSITE" id="PS50097">
    <property type="entry name" value="BTB"/>
    <property type="match status" value="1"/>
</dbReference>
<proteinExistence type="predicted"/>
<evidence type="ECO:0000259" key="2">
    <source>
        <dbReference type="PROSITE" id="PS50097"/>
    </source>
</evidence>
<evidence type="ECO:0000256" key="1">
    <source>
        <dbReference type="ARBA" id="ARBA00004906"/>
    </source>
</evidence>
<dbReference type="Proteomes" id="UP000823388">
    <property type="component" value="Chromosome 1N"/>
</dbReference>